<dbReference type="GO" id="GO:0022857">
    <property type="term" value="F:transmembrane transporter activity"/>
    <property type="evidence" value="ECO:0007669"/>
    <property type="project" value="InterPro"/>
</dbReference>
<name>A0A4P6MYB8_9MICO</name>
<dbReference type="PANTHER" id="PTHR23511">
    <property type="entry name" value="SYNAPTIC VESICLE GLYCOPROTEIN 2"/>
    <property type="match status" value="1"/>
</dbReference>
<feature type="transmembrane region" description="Helical" evidence="6">
    <location>
        <begin position="397"/>
        <end position="418"/>
    </location>
</feature>
<sequence length="460" mass="48282">MTSSPSRSDRLGALPYTRRHTRLLVGSGAGWALDAMDVGLISFVIVVLAQQWGLTTSERSWIVTIGFIGMAVGATLGGRLADRFGRRTVFAATLVVYGLATGASALVGGLALFLVLRFFVGLGLGAELPVASTLVSELSPTRIRGRLVVVLESFWALGWILAAVIGFYVVPRGEDGWRWGLALGLVPAVYAIVVRLGLPESAVWLERRGRYDEAEQVVRGFEESAGRAPASPMAKGEPAAVAGTRAMVTAPGATATAPGPTARPGLWSAALRRRTLGIWLVWFGVNFAYYGAFLWIPSLLVARGHDVTTSFGYTLIITLAQLPGYALAAVLVEVWGRRSTLAVFLIGSAIAAWFFGQSDSPTSIIVAGSALSFCNLGAWGALYAITPEIYPTTVRGSGAGAAAGFGRLASIAAPLTVPVLLERGGADGDVVVFSLFAVAFVVAAAAAFLLPETRGRELPD</sequence>
<feature type="domain" description="Major facilitator superfamily (MFS) profile" evidence="7">
    <location>
        <begin position="23"/>
        <end position="454"/>
    </location>
</feature>
<keyword evidence="4 6" id="KW-1133">Transmembrane helix</keyword>
<evidence type="ECO:0000256" key="6">
    <source>
        <dbReference type="SAM" id="Phobius"/>
    </source>
</evidence>
<evidence type="ECO:0000256" key="4">
    <source>
        <dbReference type="ARBA" id="ARBA00022989"/>
    </source>
</evidence>
<dbReference type="CDD" id="cd17316">
    <property type="entry name" value="MFS_SV2_like"/>
    <property type="match status" value="1"/>
</dbReference>
<dbReference type="PROSITE" id="PS00217">
    <property type="entry name" value="SUGAR_TRANSPORT_2"/>
    <property type="match status" value="1"/>
</dbReference>
<dbReference type="EMBL" id="CP036164">
    <property type="protein sequence ID" value="QBF46985.1"/>
    <property type="molecule type" value="Genomic_DNA"/>
</dbReference>
<feature type="transmembrane region" description="Helical" evidence="6">
    <location>
        <begin position="430"/>
        <end position="450"/>
    </location>
</feature>
<feature type="transmembrane region" description="Helical" evidence="6">
    <location>
        <begin position="147"/>
        <end position="170"/>
    </location>
</feature>
<dbReference type="AlphaFoldDB" id="A0A4P6MYB8"/>
<dbReference type="PANTHER" id="PTHR23511:SF34">
    <property type="entry name" value="SYNAPTIC VESICLE GLYCOPROTEIN 2"/>
    <property type="match status" value="1"/>
</dbReference>
<feature type="transmembrane region" description="Helical" evidence="6">
    <location>
        <begin position="311"/>
        <end position="332"/>
    </location>
</feature>
<dbReference type="RefSeq" id="WP_130630188.1">
    <property type="nucleotide sequence ID" value="NZ_CP036164.1"/>
</dbReference>
<evidence type="ECO:0000256" key="2">
    <source>
        <dbReference type="ARBA" id="ARBA00022448"/>
    </source>
</evidence>
<evidence type="ECO:0000313" key="9">
    <source>
        <dbReference type="Proteomes" id="UP000290408"/>
    </source>
</evidence>
<feature type="transmembrane region" description="Helical" evidence="6">
    <location>
        <begin position="61"/>
        <end position="81"/>
    </location>
</feature>
<dbReference type="GO" id="GO:0005886">
    <property type="term" value="C:plasma membrane"/>
    <property type="evidence" value="ECO:0007669"/>
    <property type="project" value="UniProtKB-SubCell"/>
</dbReference>
<dbReference type="SUPFAM" id="SSF103473">
    <property type="entry name" value="MFS general substrate transporter"/>
    <property type="match status" value="1"/>
</dbReference>
<gene>
    <name evidence="8" type="ORF">EXU32_12425</name>
</gene>
<dbReference type="KEGG" id="jli:EXU32_12425"/>
<dbReference type="Pfam" id="PF00083">
    <property type="entry name" value="Sugar_tr"/>
    <property type="match status" value="1"/>
</dbReference>
<keyword evidence="9" id="KW-1185">Reference proteome</keyword>
<dbReference type="PROSITE" id="PS50850">
    <property type="entry name" value="MFS"/>
    <property type="match status" value="1"/>
</dbReference>
<keyword evidence="2" id="KW-0813">Transport</keyword>
<feature type="transmembrane region" description="Helical" evidence="6">
    <location>
        <begin position="339"/>
        <end position="356"/>
    </location>
</feature>
<dbReference type="InterPro" id="IPR005829">
    <property type="entry name" value="Sugar_transporter_CS"/>
</dbReference>
<feature type="transmembrane region" description="Helical" evidence="6">
    <location>
        <begin position="88"/>
        <end position="108"/>
    </location>
</feature>
<accession>A0A4P6MYB8</accession>
<evidence type="ECO:0000256" key="3">
    <source>
        <dbReference type="ARBA" id="ARBA00022692"/>
    </source>
</evidence>
<dbReference type="InterPro" id="IPR005828">
    <property type="entry name" value="MFS_sugar_transport-like"/>
</dbReference>
<reference evidence="8 9" key="1">
    <citation type="submission" date="2019-02" db="EMBL/GenBank/DDBJ databases">
        <title>Genomic data mining of an Antarctic deep-sea actinobacterium, Janibacterlimosus P3-3-X1.</title>
        <authorList>
            <person name="Liao L."/>
            <person name="Chen B."/>
        </authorList>
    </citation>
    <scope>NUCLEOTIDE SEQUENCE [LARGE SCALE GENOMIC DNA]</scope>
    <source>
        <strain evidence="8 9">P3-3-X1</strain>
    </source>
</reference>
<dbReference type="PROSITE" id="PS00216">
    <property type="entry name" value="SUGAR_TRANSPORT_1"/>
    <property type="match status" value="1"/>
</dbReference>
<dbReference type="InterPro" id="IPR020846">
    <property type="entry name" value="MFS_dom"/>
</dbReference>
<dbReference type="Gene3D" id="1.20.1250.20">
    <property type="entry name" value="MFS general substrate transporter like domains"/>
    <property type="match status" value="1"/>
</dbReference>
<evidence type="ECO:0000313" key="8">
    <source>
        <dbReference type="EMBL" id="QBF46985.1"/>
    </source>
</evidence>
<organism evidence="8 9">
    <name type="scientific">Janibacter limosus</name>
    <dbReference type="NCBI Taxonomy" id="53458"/>
    <lineage>
        <taxon>Bacteria</taxon>
        <taxon>Bacillati</taxon>
        <taxon>Actinomycetota</taxon>
        <taxon>Actinomycetes</taxon>
        <taxon>Micrococcales</taxon>
        <taxon>Intrasporangiaceae</taxon>
        <taxon>Janibacter</taxon>
    </lineage>
</organism>
<comment type="subcellular location">
    <subcellularLocation>
        <location evidence="1">Cell membrane</location>
        <topology evidence="1">Multi-pass membrane protein</topology>
    </subcellularLocation>
</comment>
<dbReference type="Proteomes" id="UP000290408">
    <property type="component" value="Chromosome"/>
</dbReference>
<feature type="transmembrane region" description="Helical" evidence="6">
    <location>
        <begin position="276"/>
        <end position="296"/>
    </location>
</feature>
<protein>
    <submittedName>
        <fullName evidence="8">MFS transporter</fullName>
    </submittedName>
</protein>
<keyword evidence="5 6" id="KW-0472">Membrane</keyword>
<dbReference type="OrthoDB" id="9787026at2"/>
<dbReference type="InterPro" id="IPR036259">
    <property type="entry name" value="MFS_trans_sf"/>
</dbReference>
<evidence type="ECO:0000256" key="5">
    <source>
        <dbReference type="ARBA" id="ARBA00023136"/>
    </source>
</evidence>
<keyword evidence="3 6" id="KW-0812">Transmembrane</keyword>
<feature type="transmembrane region" description="Helical" evidence="6">
    <location>
        <begin position="362"/>
        <end position="385"/>
    </location>
</feature>
<feature type="transmembrane region" description="Helical" evidence="6">
    <location>
        <begin position="114"/>
        <end position="135"/>
    </location>
</feature>
<proteinExistence type="predicted"/>
<feature type="transmembrane region" description="Helical" evidence="6">
    <location>
        <begin position="21"/>
        <end position="49"/>
    </location>
</feature>
<evidence type="ECO:0000256" key="1">
    <source>
        <dbReference type="ARBA" id="ARBA00004651"/>
    </source>
</evidence>
<evidence type="ECO:0000259" key="7">
    <source>
        <dbReference type="PROSITE" id="PS50850"/>
    </source>
</evidence>
<feature type="transmembrane region" description="Helical" evidence="6">
    <location>
        <begin position="176"/>
        <end position="198"/>
    </location>
</feature>